<comment type="cofactor">
    <cofactor evidence="1">
        <name>pyridoxal 5'-phosphate</name>
        <dbReference type="ChEBI" id="CHEBI:597326"/>
    </cofactor>
</comment>
<dbReference type="OrthoDB" id="10266364at2759"/>
<dbReference type="InterPro" id="IPR027278">
    <property type="entry name" value="ACCD_DCysDesulf"/>
</dbReference>
<dbReference type="PANTHER" id="PTHR43780:SF7">
    <property type="entry name" value="D-CYSTEINE DESULFHYDRASE 2, MITOCHONDRIAL"/>
    <property type="match status" value="1"/>
</dbReference>
<dbReference type="GO" id="GO:0019148">
    <property type="term" value="F:D-cysteine desulfhydrase activity"/>
    <property type="evidence" value="ECO:0000318"/>
    <property type="project" value="GO_Central"/>
</dbReference>
<gene>
    <name evidence="6" type="ORF">KFL_001190100</name>
</gene>
<protein>
    <recommendedName>
        <fullName evidence="5">Tryptophan synthase beta chain-like PALP domain-containing protein</fullName>
    </recommendedName>
</protein>
<dbReference type="OMA" id="WEVYAVM"/>
<organism evidence="6 7">
    <name type="scientific">Klebsormidium nitens</name>
    <name type="common">Green alga</name>
    <name type="synonym">Ulothrix nitens</name>
    <dbReference type="NCBI Taxonomy" id="105231"/>
    <lineage>
        <taxon>Eukaryota</taxon>
        <taxon>Viridiplantae</taxon>
        <taxon>Streptophyta</taxon>
        <taxon>Klebsormidiophyceae</taxon>
        <taxon>Klebsormidiales</taxon>
        <taxon>Klebsormidiaceae</taxon>
        <taxon>Klebsormidium</taxon>
    </lineage>
</organism>
<dbReference type="Pfam" id="PF00291">
    <property type="entry name" value="PALP"/>
    <property type="match status" value="1"/>
</dbReference>
<dbReference type="STRING" id="105231.A0A0U9HUU3"/>
<dbReference type="Gene3D" id="3.40.50.1100">
    <property type="match status" value="2"/>
</dbReference>
<evidence type="ECO:0000313" key="7">
    <source>
        <dbReference type="Proteomes" id="UP000054558"/>
    </source>
</evidence>
<feature type="region of interest" description="Disordered" evidence="4">
    <location>
        <begin position="88"/>
        <end position="118"/>
    </location>
</feature>
<feature type="domain" description="Tryptophan synthase beta chain-like PALP" evidence="5">
    <location>
        <begin position="177"/>
        <end position="466"/>
    </location>
</feature>
<proteinExistence type="inferred from homology"/>
<dbReference type="SUPFAM" id="SSF53686">
    <property type="entry name" value="Tryptophan synthase beta subunit-like PLP-dependent enzymes"/>
    <property type="match status" value="1"/>
</dbReference>
<feature type="compositionally biased region" description="Basic and acidic residues" evidence="4">
    <location>
        <begin position="88"/>
        <end position="97"/>
    </location>
</feature>
<accession>A0A0U9HUU3</accession>
<comment type="similarity">
    <text evidence="2">Belongs to the ACC deaminase/D-cysteine desulfhydrase family.</text>
</comment>
<evidence type="ECO:0000256" key="3">
    <source>
        <dbReference type="ARBA" id="ARBA00022898"/>
    </source>
</evidence>
<name>A0A0U9HUU3_KLENI</name>
<dbReference type="PANTHER" id="PTHR43780">
    <property type="entry name" value="1-AMINOCYCLOPROPANE-1-CARBOXYLATE DEAMINASE-RELATED"/>
    <property type="match status" value="1"/>
</dbReference>
<evidence type="ECO:0000256" key="2">
    <source>
        <dbReference type="ARBA" id="ARBA00008639"/>
    </source>
</evidence>
<dbReference type="AlphaFoldDB" id="A0A0U9HUU3"/>
<reference evidence="6 7" key="1">
    <citation type="journal article" date="2014" name="Nat. Commun.">
        <title>Klebsormidium flaccidum genome reveals primary factors for plant terrestrial adaptation.</title>
        <authorList>
            <person name="Hori K."/>
            <person name="Maruyama F."/>
            <person name="Fujisawa T."/>
            <person name="Togashi T."/>
            <person name="Yamamoto N."/>
            <person name="Seo M."/>
            <person name="Sato S."/>
            <person name="Yamada T."/>
            <person name="Mori H."/>
            <person name="Tajima N."/>
            <person name="Moriyama T."/>
            <person name="Ikeuchi M."/>
            <person name="Watanabe M."/>
            <person name="Wada H."/>
            <person name="Kobayashi K."/>
            <person name="Saito M."/>
            <person name="Masuda T."/>
            <person name="Sasaki-Sekimoto Y."/>
            <person name="Mashiguchi K."/>
            <person name="Awai K."/>
            <person name="Shimojima M."/>
            <person name="Masuda S."/>
            <person name="Iwai M."/>
            <person name="Nobusawa T."/>
            <person name="Narise T."/>
            <person name="Kondo S."/>
            <person name="Saito H."/>
            <person name="Sato R."/>
            <person name="Murakawa M."/>
            <person name="Ihara Y."/>
            <person name="Oshima-Yamada Y."/>
            <person name="Ohtaka K."/>
            <person name="Satoh M."/>
            <person name="Sonobe K."/>
            <person name="Ishii M."/>
            <person name="Ohtani R."/>
            <person name="Kanamori-Sato M."/>
            <person name="Honoki R."/>
            <person name="Miyazaki D."/>
            <person name="Mochizuki H."/>
            <person name="Umetsu J."/>
            <person name="Higashi K."/>
            <person name="Shibata D."/>
            <person name="Kamiya Y."/>
            <person name="Sato N."/>
            <person name="Nakamura Y."/>
            <person name="Tabata S."/>
            <person name="Ida S."/>
            <person name="Kurokawa K."/>
            <person name="Ohta H."/>
        </authorList>
    </citation>
    <scope>NUCLEOTIDE SEQUENCE [LARGE SCALE GENOMIC DNA]</scope>
    <source>
        <strain evidence="6 7">NIES-2285</strain>
    </source>
</reference>
<dbReference type="Proteomes" id="UP000054558">
    <property type="component" value="Unassembled WGS sequence"/>
</dbReference>
<evidence type="ECO:0000256" key="4">
    <source>
        <dbReference type="SAM" id="MobiDB-lite"/>
    </source>
</evidence>
<evidence type="ECO:0000259" key="5">
    <source>
        <dbReference type="Pfam" id="PF00291"/>
    </source>
</evidence>
<dbReference type="InterPro" id="IPR001926">
    <property type="entry name" value="TrpB-like_PALP"/>
</dbReference>
<sequence>MLSSISFDGLSAPLGQFGGIAHLQCTRSRISPSPGLNAAISSQSTCPVRIPSQSSESPYYVDEQLVKSILARNWFLKHPHSRVDKVKIQEASDESKVSETNNGGVPEGPPSTPALSQLKYSPTQSCIADIEPLHKYSVSKGRRNPFESEEDACADDQDSQIGLFSGSERGKVAPNFFVVRDDLLHPLMGGNKMRKLDALVPQLQGEGVTDVITCGGMQSAHTAAVAVACAESQMTAHLLLRGERPQILTGYTLVCHMYGHVTYVPRSEYADRDAMFAKHVDRLSKRGPGKVGVIKEGAGDAFALLGLIRLVDHLRSLPEFRGADPLDIVVDSGTGTTAVGMALGAALLGLPWTVSGIMLASGTDYYTCQQEHLLHEFWAGHVGTKTAPPRLQLEWIERETPRKFGKVFSEEFATCQGIARQTGILMDPIYTLAGWEVAERKAVQALEESRESKARESRKVVYLHTGGTLGLFGLAQRYPSAI</sequence>
<dbReference type="InterPro" id="IPR036052">
    <property type="entry name" value="TrpB-like_PALP_sf"/>
</dbReference>
<evidence type="ECO:0000313" key="6">
    <source>
        <dbReference type="EMBL" id="GAQ82667.1"/>
    </source>
</evidence>
<evidence type="ECO:0000256" key="1">
    <source>
        <dbReference type="ARBA" id="ARBA00001933"/>
    </source>
</evidence>
<dbReference type="EMBL" id="DF237068">
    <property type="protein sequence ID" value="GAQ82667.1"/>
    <property type="molecule type" value="Genomic_DNA"/>
</dbReference>
<keyword evidence="3" id="KW-0663">Pyridoxal phosphate</keyword>
<keyword evidence="7" id="KW-1185">Reference proteome</keyword>